<proteinExistence type="predicted"/>
<feature type="domain" description="AB hydrolase-1" evidence="1">
    <location>
        <begin position="24"/>
        <end position="247"/>
    </location>
</feature>
<dbReference type="Pfam" id="PF12697">
    <property type="entry name" value="Abhydrolase_6"/>
    <property type="match status" value="1"/>
</dbReference>
<reference evidence="2" key="1">
    <citation type="submission" date="2021-04" db="EMBL/GenBank/DDBJ databases">
        <title>Isolation and polyphasic classification of algal microorganism.</title>
        <authorList>
            <person name="Wang S."/>
        </authorList>
    </citation>
    <scope>NUCLEOTIDE SEQUENCE</scope>
    <source>
        <strain evidence="2">720a</strain>
    </source>
</reference>
<dbReference type="InterPro" id="IPR000073">
    <property type="entry name" value="AB_hydrolase_1"/>
</dbReference>
<dbReference type="GO" id="GO:0016787">
    <property type="term" value="F:hydrolase activity"/>
    <property type="evidence" value="ECO:0007669"/>
    <property type="project" value="UniProtKB-KW"/>
</dbReference>
<dbReference type="SUPFAM" id="SSF53474">
    <property type="entry name" value="alpha/beta-Hydrolases"/>
    <property type="match status" value="1"/>
</dbReference>
<dbReference type="PANTHER" id="PTHR43433:SF5">
    <property type="entry name" value="AB HYDROLASE-1 DOMAIN-CONTAINING PROTEIN"/>
    <property type="match status" value="1"/>
</dbReference>
<keyword evidence="3" id="KW-1185">Reference proteome</keyword>
<evidence type="ECO:0000313" key="3">
    <source>
        <dbReference type="Proteomes" id="UP000675284"/>
    </source>
</evidence>
<dbReference type="Proteomes" id="UP000675284">
    <property type="component" value="Unassembled WGS sequence"/>
</dbReference>
<name>A0A941IB81_9BACI</name>
<comment type="caution">
    <text evidence="2">The sequence shown here is derived from an EMBL/GenBank/DDBJ whole genome shotgun (WGS) entry which is preliminary data.</text>
</comment>
<dbReference type="PANTHER" id="PTHR43433">
    <property type="entry name" value="HYDROLASE, ALPHA/BETA FOLD FAMILY PROTEIN"/>
    <property type="match status" value="1"/>
</dbReference>
<evidence type="ECO:0000259" key="1">
    <source>
        <dbReference type="Pfam" id="PF12697"/>
    </source>
</evidence>
<evidence type="ECO:0000313" key="2">
    <source>
        <dbReference type="EMBL" id="MBR7797463.1"/>
    </source>
</evidence>
<dbReference type="Gene3D" id="3.40.50.1820">
    <property type="entry name" value="alpha/beta hydrolase"/>
    <property type="match status" value="1"/>
</dbReference>
<dbReference type="RefSeq" id="WP_026683124.1">
    <property type="nucleotide sequence ID" value="NZ_BAAACY010000125.1"/>
</dbReference>
<gene>
    <name evidence="2" type="ORF">KCX74_15635</name>
</gene>
<accession>A0A941IB81</accession>
<dbReference type="AlphaFoldDB" id="A0A941IB81"/>
<sequence length="260" mass="28711">MKTTRSKDGTMLAYDTYGKGPALIFITGATCFRSFAPVLHDAKVFAEEFTVYNYDRRGRGNSGNTMPYAMERELEDIEAMIDVAGGRANIYGHSSGAILALEATIRLGQKVKKLVMYDPAYSNDEANQEEFKALSQGLYRLLDSGKHDQAIRIFLEGIGTPKEVIMGMQQSPQWETMVALAPTLAYDTTLALDLPPVTRAARLTTPTQIIVGEESPTSIHDTANQLSKAIPNSAYFQLEGQDHMPNPEMLLPVLSRFLKP</sequence>
<dbReference type="InterPro" id="IPR029058">
    <property type="entry name" value="AB_hydrolase_fold"/>
</dbReference>
<dbReference type="InterPro" id="IPR050471">
    <property type="entry name" value="AB_hydrolase"/>
</dbReference>
<organism evidence="2 3">
    <name type="scientific">Virgibacillus salarius</name>
    <dbReference type="NCBI Taxonomy" id="447199"/>
    <lineage>
        <taxon>Bacteria</taxon>
        <taxon>Bacillati</taxon>
        <taxon>Bacillota</taxon>
        <taxon>Bacilli</taxon>
        <taxon>Bacillales</taxon>
        <taxon>Bacillaceae</taxon>
        <taxon>Virgibacillus</taxon>
    </lineage>
</organism>
<protein>
    <submittedName>
        <fullName evidence="2">Alpha/beta hydrolase</fullName>
    </submittedName>
</protein>
<dbReference type="EMBL" id="JAGSOT010000055">
    <property type="protein sequence ID" value="MBR7797463.1"/>
    <property type="molecule type" value="Genomic_DNA"/>
</dbReference>
<keyword evidence="2" id="KW-0378">Hydrolase</keyword>